<feature type="compositionally biased region" description="Basic residues" evidence="6">
    <location>
        <begin position="573"/>
        <end position="584"/>
    </location>
</feature>
<evidence type="ECO:0000256" key="2">
    <source>
        <dbReference type="ARBA" id="ARBA00022552"/>
    </source>
</evidence>
<feature type="compositionally biased region" description="Gly residues" evidence="6">
    <location>
        <begin position="346"/>
        <end position="356"/>
    </location>
</feature>
<dbReference type="STRING" id="1895771.BGO89_07280"/>
<evidence type="ECO:0000256" key="4">
    <source>
        <dbReference type="ARBA" id="ARBA00022679"/>
    </source>
</evidence>
<protein>
    <submittedName>
        <fullName evidence="8">16S rRNA (Cytidine(1402)-2'-O)-methyltransferase</fullName>
    </submittedName>
</protein>
<feature type="compositionally biased region" description="Low complexity" evidence="6">
    <location>
        <begin position="407"/>
        <end position="418"/>
    </location>
</feature>
<dbReference type="Gene3D" id="3.30.950.10">
    <property type="entry name" value="Methyltransferase, Cobalt-precorrin-4 Transmethylase, Domain 2"/>
    <property type="match status" value="1"/>
</dbReference>
<evidence type="ECO:0000256" key="6">
    <source>
        <dbReference type="SAM" id="MobiDB-lite"/>
    </source>
</evidence>
<dbReference type="CDD" id="cd19918">
    <property type="entry name" value="RsmI_like"/>
    <property type="match status" value="1"/>
</dbReference>
<name>A0A1M3KZ29_9BACT</name>
<dbReference type="GO" id="GO:0032259">
    <property type="term" value="P:methylation"/>
    <property type="evidence" value="ECO:0007669"/>
    <property type="project" value="UniProtKB-KW"/>
</dbReference>
<keyword evidence="3 8" id="KW-0489">Methyltransferase</keyword>
<dbReference type="Gene3D" id="3.40.1010.10">
    <property type="entry name" value="Cobalt-precorrin-4 Transmethylase, Domain 1"/>
    <property type="match status" value="1"/>
</dbReference>
<sequence>MTASGTLLIVSTPIGNADDITLRAIKALGAADTVVCEEEKEGQRLLRTLDLEKPLLLLNEHSNDDAIDDVVAELREGRQVALISDAGTPLLADPGHSLVRRCLQEGIGIEVVPGASSILTAIVRSGFDTASFLFAGFVRRGEEERIEDLRALSAEPRTVILLEAPYRLRQLLSSAAVVMPERPTYVGCNLTMPSESHHYGTAAALAEKFTEKTFKGEFVVCFQGTAAAAQQHTNIAMPQQKGRPRKDNKQGRRRDARNDSRQPLTNESRPINGRPARPTKPEMDDDGYPYVAPSSYDPRTGFGGGPSQYDQSPNRPHRQEGRSRQGDGRRGAQQGGGPAQGKRNGYEGGGRNGGPGSRQQGERSNRGDRPQRGRPPQDYGRDSRDNRDNRDGRSADRNGRPQGGGRPQQNKGRTQAGAGVSGGRQGGKAASTGRPQGSAGGSRRPQGGPGPGRSQSAGRPQGPGGRQQKNARPQQRGANRPYNPQFDPNYDPQYASGYPDDRSGRGNRAGGRSYGGGRAAGGPAKRSRAAGNGGFPPVKKRAVADERRTKVYTSEMFIKSDFTEQKKPTERKMRSRRKRPESED</sequence>
<dbReference type="InterPro" id="IPR014776">
    <property type="entry name" value="4pyrrole_Mease_sub2"/>
</dbReference>
<keyword evidence="4 8" id="KW-0808">Transferase</keyword>
<evidence type="ECO:0000259" key="7">
    <source>
        <dbReference type="Pfam" id="PF00590"/>
    </source>
</evidence>
<keyword evidence="1" id="KW-0963">Cytoplasm</keyword>
<dbReference type="InterPro" id="IPR000878">
    <property type="entry name" value="4pyrrol_Mease"/>
</dbReference>
<dbReference type="InterPro" id="IPR035996">
    <property type="entry name" value="4pyrrol_Methylase_sf"/>
</dbReference>
<feature type="compositionally biased region" description="Basic and acidic residues" evidence="6">
    <location>
        <begin position="561"/>
        <end position="572"/>
    </location>
</feature>
<dbReference type="AlphaFoldDB" id="A0A1M3KZ29"/>
<dbReference type="Proteomes" id="UP000184233">
    <property type="component" value="Unassembled WGS sequence"/>
</dbReference>
<dbReference type="InterPro" id="IPR014777">
    <property type="entry name" value="4pyrrole_Mease_sub1"/>
</dbReference>
<keyword evidence="2" id="KW-0698">rRNA processing</keyword>
<dbReference type="PANTHER" id="PTHR46111:SF1">
    <property type="entry name" value="RIBOSOMAL RNA SMALL SUBUNIT METHYLTRANSFERASE I"/>
    <property type="match status" value="1"/>
</dbReference>
<dbReference type="NCBIfam" id="TIGR00096">
    <property type="entry name" value="16S rRNA (cytidine(1402)-2'-O)-methyltransferase"/>
    <property type="match status" value="1"/>
</dbReference>
<feature type="compositionally biased region" description="Basic and acidic residues" evidence="6">
    <location>
        <begin position="360"/>
        <end position="371"/>
    </location>
</feature>
<feature type="region of interest" description="Disordered" evidence="6">
    <location>
        <begin position="559"/>
        <end position="584"/>
    </location>
</feature>
<evidence type="ECO:0000313" key="8">
    <source>
        <dbReference type="EMBL" id="OJX57764.1"/>
    </source>
</evidence>
<reference evidence="8 9" key="1">
    <citation type="submission" date="2016-09" db="EMBL/GenBank/DDBJ databases">
        <title>Genome-resolved meta-omics ties microbial dynamics to process performance in biotechnology for thiocyanate degradation.</title>
        <authorList>
            <person name="Kantor R.S."/>
            <person name="Huddy R.J."/>
            <person name="Iyer R."/>
            <person name="Thomas B.C."/>
            <person name="Brown C.T."/>
            <person name="Anantharaman K."/>
            <person name="Tringe S."/>
            <person name="Hettich R.L."/>
            <person name="Harrison S.T."/>
            <person name="Banfield J.F."/>
        </authorList>
    </citation>
    <scope>NUCLEOTIDE SEQUENCE [LARGE SCALE GENOMIC DNA]</scope>
    <source>
        <strain evidence="8">59-99</strain>
    </source>
</reference>
<dbReference type="SUPFAM" id="SSF53790">
    <property type="entry name" value="Tetrapyrrole methylase"/>
    <property type="match status" value="1"/>
</dbReference>
<feature type="compositionally biased region" description="Basic and acidic residues" evidence="6">
    <location>
        <begin position="379"/>
        <end position="399"/>
    </location>
</feature>
<accession>A0A1M3KZ29</accession>
<dbReference type="PANTHER" id="PTHR46111">
    <property type="entry name" value="RIBOSOMAL RNA SMALL SUBUNIT METHYLTRANSFERASE I"/>
    <property type="match status" value="1"/>
</dbReference>
<organism evidence="8 9">
    <name type="scientific">Candidatus Kapaibacterium thiocyanatum</name>
    <dbReference type="NCBI Taxonomy" id="1895771"/>
    <lineage>
        <taxon>Bacteria</taxon>
        <taxon>Pseudomonadati</taxon>
        <taxon>Candidatus Kapaibacteriota</taxon>
        <taxon>Candidatus Kapaibacteriia</taxon>
        <taxon>Candidatus Kapaibacteriales</taxon>
        <taxon>Candidatus Kapaibacteriaceae</taxon>
        <taxon>Candidatus Kapaibacterium</taxon>
    </lineage>
</organism>
<gene>
    <name evidence="8" type="ORF">BGO89_07280</name>
</gene>
<dbReference type="InterPro" id="IPR008189">
    <property type="entry name" value="rRNA_ssu_MeTfrase_I"/>
</dbReference>
<feature type="compositionally biased region" description="Gly residues" evidence="6">
    <location>
        <begin position="507"/>
        <end position="520"/>
    </location>
</feature>
<dbReference type="EMBL" id="MKVH01000021">
    <property type="protein sequence ID" value="OJX57764.1"/>
    <property type="molecule type" value="Genomic_DNA"/>
</dbReference>
<comment type="caution">
    <text evidence="8">The sequence shown here is derived from an EMBL/GenBank/DDBJ whole genome shotgun (WGS) entry which is preliminary data.</text>
</comment>
<dbReference type="GO" id="GO:0008168">
    <property type="term" value="F:methyltransferase activity"/>
    <property type="evidence" value="ECO:0007669"/>
    <property type="project" value="UniProtKB-KW"/>
</dbReference>
<evidence type="ECO:0000256" key="1">
    <source>
        <dbReference type="ARBA" id="ARBA00022490"/>
    </source>
</evidence>
<proteinExistence type="predicted"/>
<dbReference type="Pfam" id="PF00590">
    <property type="entry name" value="TP_methylase"/>
    <property type="match status" value="1"/>
</dbReference>
<keyword evidence="5" id="KW-0949">S-adenosyl-L-methionine</keyword>
<evidence type="ECO:0000256" key="3">
    <source>
        <dbReference type="ARBA" id="ARBA00022603"/>
    </source>
</evidence>
<dbReference type="GO" id="GO:0006364">
    <property type="term" value="P:rRNA processing"/>
    <property type="evidence" value="ECO:0007669"/>
    <property type="project" value="UniProtKB-KW"/>
</dbReference>
<feature type="domain" description="Tetrapyrrole methylase" evidence="7">
    <location>
        <begin position="6"/>
        <end position="205"/>
    </location>
</feature>
<evidence type="ECO:0000256" key="5">
    <source>
        <dbReference type="ARBA" id="ARBA00022691"/>
    </source>
</evidence>
<feature type="compositionally biased region" description="Basic and acidic residues" evidence="6">
    <location>
        <begin position="317"/>
        <end position="330"/>
    </location>
</feature>
<feature type="compositionally biased region" description="Low complexity" evidence="6">
    <location>
        <begin position="441"/>
        <end position="460"/>
    </location>
</feature>
<feature type="region of interest" description="Disordered" evidence="6">
    <location>
        <begin position="232"/>
        <end position="546"/>
    </location>
</feature>
<evidence type="ECO:0000313" key="9">
    <source>
        <dbReference type="Proteomes" id="UP000184233"/>
    </source>
</evidence>